<evidence type="ECO:0000313" key="3">
    <source>
        <dbReference type="Proteomes" id="UP000624703"/>
    </source>
</evidence>
<keyword evidence="1" id="KW-1133">Transmembrane helix</keyword>
<evidence type="ECO:0000256" key="1">
    <source>
        <dbReference type="SAM" id="Phobius"/>
    </source>
</evidence>
<keyword evidence="3" id="KW-1185">Reference proteome</keyword>
<organism evidence="2 3">
    <name type="scientific">Persicirhabdus sediminis</name>
    <dbReference type="NCBI Taxonomy" id="454144"/>
    <lineage>
        <taxon>Bacteria</taxon>
        <taxon>Pseudomonadati</taxon>
        <taxon>Verrucomicrobiota</taxon>
        <taxon>Verrucomicrobiia</taxon>
        <taxon>Verrucomicrobiales</taxon>
        <taxon>Verrucomicrobiaceae</taxon>
        <taxon>Persicirhabdus</taxon>
    </lineage>
</organism>
<dbReference type="RefSeq" id="WP_200311670.1">
    <property type="nucleotide sequence ID" value="NZ_JAENIM010000041.1"/>
</dbReference>
<dbReference type="Proteomes" id="UP000624703">
    <property type="component" value="Unassembled WGS sequence"/>
</dbReference>
<protein>
    <submittedName>
        <fullName evidence="2">Uncharacterized protein</fullName>
    </submittedName>
</protein>
<accession>A0A8J7SKD0</accession>
<dbReference type="EMBL" id="JAENIM010000041">
    <property type="protein sequence ID" value="MBK1791651.1"/>
    <property type="molecule type" value="Genomic_DNA"/>
</dbReference>
<dbReference type="AlphaFoldDB" id="A0A8J7SKD0"/>
<evidence type="ECO:0000313" key="2">
    <source>
        <dbReference type="EMBL" id="MBK1791651.1"/>
    </source>
</evidence>
<keyword evidence="1" id="KW-0472">Membrane</keyword>
<sequence length="87" mass="9901">MKISSSVILVVLIVLLYPVSQLMHITHGDAYIQQELSLVQQWSQNRINDSNYDMVKSVTVISLAGSWLILLLFRKIRGGSLKYKLPK</sequence>
<reference evidence="2" key="1">
    <citation type="submission" date="2021-01" db="EMBL/GenBank/DDBJ databases">
        <title>Modified the classification status of verrucomicrobia.</title>
        <authorList>
            <person name="Feng X."/>
        </authorList>
    </citation>
    <scope>NUCLEOTIDE SEQUENCE</scope>
    <source>
        <strain evidence="2">_KCTC 22039</strain>
    </source>
</reference>
<keyword evidence="1" id="KW-0812">Transmembrane</keyword>
<comment type="caution">
    <text evidence="2">The sequence shown here is derived from an EMBL/GenBank/DDBJ whole genome shotgun (WGS) entry which is preliminary data.</text>
</comment>
<gene>
    <name evidence="2" type="ORF">JIN82_10860</name>
</gene>
<name>A0A8J7SKD0_9BACT</name>
<proteinExistence type="predicted"/>
<feature type="transmembrane region" description="Helical" evidence="1">
    <location>
        <begin position="54"/>
        <end position="73"/>
    </location>
</feature>